<name>A0A975K6B9_9SPHN</name>
<dbReference type="InterPro" id="IPR011042">
    <property type="entry name" value="6-blade_b-propeller_TolB-like"/>
</dbReference>
<dbReference type="InterPro" id="IPR029058">
    <property type="entry name" value="AB_hydrolase_fold"/>
</dbReference>
<protein>
    <submittedName>
        <fullName evidence="2">Atxe2 family lasso peptide isopeptidase</fullName>
    </submittedName>
</protein>
<dbReference type="AlphaFoldDB" id="A0A975K6B9"/>
<dbReference type="SUPFAM" id="SSF82171">
    <property type="entry name" value="DPP6 N-terminal domain-like"/>
    <property type="match status" value="1"/>
</dbReference>
<dbReference type="RefSeq" id="WP_212609134.1">
    <property type="nucleotide sequence ID" value="NZ_CP073910.1"/>
</dbReference>
<dbReference type="Pfam" id="PF00326">
    <property type="entry name" value="Peptidase_S9"/>
    <property type="match status" value="1"/>
</dbReference>
<evidence type="ECO:0000313" key="2">
    <source>
        <dbReference type="EMBL" id="QUT05603.1"/>
    </source>
</evidence>
<sequence length="709" mass="79069">MTVASLSISAAARDCSDIQSDQNPAAMVKKTIQAQDLIELRDFGSPDNGSGTDSPFSVSPDGRFAALQIRRARTASNDYCIALVVITLSGSRPAEYLDIGGDWIPEVYDYEGLALAQVGLPQPVVPQWSPDSKSIAYLRRDHGVTQIWRAGIGGDRAHQITFGKIDVLSFRWAADGRSLIFSRNDGLAPVLAAREEEGKRGYVYGDRFLPTDDSKPFIAAPIARGYYRVSSDGMTIIDATDGDRQLLSSAQSVEAGAPNTAYISITNQDRDVAWLAPVNSDFILSPMALHVKLADGRELACDYPECRSRLLNIWWTQDGKDVLFLRREGPAESRTGLYQWRPGDGAPKSLFRTEDLLIGCQSWRATLLCAHEASTQPRRLISIEISTGRMLSIFDPNPQFSLIQLGKVERLVWKNAAGAEIFGDLVLPADHKPGQQHPLIIVQYESRGFLRGGTGDEFPIQMFADRGYAVLSFNRPREIAYDRSFTTYADFERYNVANWADKRNVLSSLLSGIDLIARRNLVDERHIGITGFSDGSSGTRFALINSNRFSAAALGTNCGDYVSALTLVGPKSADHSGRYQYPPLSEPDWDRTKPMSLIMNAKKITAPILMQLADHEYICAIESYTALREQRRPTEMYVFPDEYHVKWQPAHRLAIYERSLDWFDFWLLGKEHNNPIRAAEYARWRDLRRQMPAAALPAAEGESVPRSDQ</sequence>
<dbReference type="Proteomes" id="UP000681425">
    <property type="component" value="Chromosome"/>
</dbReference>
<dbReference type="Gene3D" id="2.120.10.30">
    <property type="entry name" value="TolB, C-terminal domain"/>
    <property type="match status" value="1"/>
</dbReference>
<dbReference type="GO" id="GO:0006508">
    <property type="term" value="P:proteolysis"/>
    <property type="evidence" value="ECO:0007669"/>
    <property type="project" value="InterPro"/>
</dbReference>
<dbReference type="GO" id="GO:0008236">
    <property type="term" value="F:serine-type peptidase activity"/>
    <property type="evidence" value="ECO:0007669"/>
    <property type="project" value="InterPro"/>
</dbReference>
<feature type="domain" description="Peptidase S9 prolyl oligopeptidase catalytic" evidence="1">
    <location>
        <begin position="460"/>
        <end position="667"/>
    </location>
</feature>
<dbReference type="NCBIfam" id="NF033523">
    <property type="entry name" value="lasso_peptidase"/>
    <property type="match status" value="1"/>
</dbReference>
<dbReference type="KEGG" id="spph:KFK14_22025"/>
<accession>A0A975K6B9</accession>
<reference evidence="2" key="1">
    <citation type="submission" date="2021-04" db="EMBL/GenBank/DDBJ databases">
        <title>Isolation of p-tert-butylphenol degrading bacteria Sphingobium phenoxybenzoativorans Tas13 from active sludge.</title>
        <authorList>
            <person name="Li Y."/>
        </authorList>
    </citation>
    <scope>NUCLEOTIDE SEQUENCE</scope>
    <source>
        <strain evidence="2">Tas13</strain>
    </source>
</reference>
<gene>
    <name evidence="2" type="ORF">KFK14_22025</name>
</gene>
<dbReference type="SUPFAM" id="SSF53474">
    <property type="entry name" value="alpha/beta-Hydrolases"/>
    <property type="match status" value="1"/>
</dbReference>
<dbReference type="Pfam" id="PF07676">
    <property type="entry name" value="PD40"/>
    <property type="match status" value="1"/>
</dbReference>
<evidence type="ECO:0000259" key="1">
    <source>
        <dbReference type="Pfam" id="PF00326"/>
    </source>
</evidence>
<dbReference type="Gene3D" id="3.40.50.1820">
    <property type="entry name" value="alpha/beta hydrolase"/>
    <property type="match status" value="1"/>
</dbReference>
<dbReference type="EMBL" id="CP073910">
    <property type="protein sequence ID" value="QUT05603.1"/>
    <property type="molecule type" value="Genomic_DNA"/>
</dbReference>
<dbReference type="InterPro" id="IPR011659">
    <property type="entry name" value="WD40"/>
</dbReference>
<dbReference type="InterPro" id="IPR001375">
    <property type="entry name" value="Peptidase_S9_cat"/>
</dbReference>
<proteinExistence type="predicted"/>
<keyword evidence="3" id="KW-1185">Reference proteome</keyword>
<dbReference type="InterPro" id="IPR053536">
    <property type="entry name" value="Lasso_peptide_isopeptidase"/>
</dbReference>
<organism evidence="2 3">
    <name type="scientific">Sphingobium phenoxybenzoativorans</name>
    <dbReference type="NCBI Taxonomy" id="1592790"/>
    <lineage>
        <taxon>Bacteria</taxon>
        <taxon>Pseudomonadati</taxon>
        <taxon>Pseudomonadota</taxon>
        <taxon>Alphaproteobacteria</taxon>
        <taxon>Sphingomonadales</taxon>
        <taxon>Sphingomonadaceae</taxon>
        <taxon>Sphingobium</taxon>
    </lineage>
</organism>
<evidence type="ECO:0000313" key="3">
    <source>
        <dbReference type="Proteomes" id="UP000681425"/>
    </source>
</evidence>